<dbReference type="EMBL" id="AZHX01001808">
    <property type="protein sequence ID" value="ETW99661.1"/>
    <property type="molecule type" value="Genomic_DNA"/>
</dbReference>
<keyword evidence="3" id="KW-1185">Reference proteome</keyword>
<name>W4LQH0_9BACT</name>
<reference evidence="2 3" key="1">
    <citation type="journal article" date="2014" name="Nature">
        <title>An environmental bacterial taxon with a large and distinct metabolic repertoire.</title>
        <authorList>
            <person name="Wilson M.C."/>
            <person name="Mori T."/>
            <person name="Ruckert C."/>
            <person name="Uria A.R."/>
            <person name="Helf M.J."/>
            <person name="Takada K."/>
            <person name="Gernert C."/>
            <person name="Steffens U.A."/>
            <person name="Heycke N."/>
            <person name="Schmitt S."/>
            <person name="Rinke C."/>
            <person name="Helfrich E.J."/>
            <person name="Brachmann A.O."/>
            <person name="Gurgui C."/>
            <person name="Wakimoto T."/>
            <person name="Kracht M."/>
            <person name="Crusemann M."/>
            <person name="Hentschel U."/>
            <person name="Abe I."/>
            <person name="Matsunaga S."/>
            <person name="Kalinowski J."/>
            <person name="Takeyama H."/>
            <person name="Piel J."/>
        </authorList>
    </citation>
    <scope>NUCLEOTIDE SEQUENCE [LARGE SCALE GENOMIC DNA]</scope>
    <source>
        <strain evidence="3">TSY2</strain>
    </source>
</reference>
<dbReference type="CDD" id="cd02440">
    <property type="entry name" value="AdoMet_MTases"/>
    <property type="match status" value="1"/>
</dbReference>
<gene>
    <name evidence="2" type="ORF">ETSY2_40450</name>
</gene>
<dbReference type="InterPro" id="IPR029063">
    <property type="entry name" value="SAM-dependent_MTases_sf"/>
</dbReference>
<dbReference type="Gene3D" id="3.40.50.150">
    <property type="entry name" value="Vaccinia Virus protein VP39"/>
    <property type="match status" value="1"/>
</dbReference>
<dbReference type="Pfam" id="PF08241">
    <property type="entry name" value="Methyltransf_11"/>
    <property type="match status" value="1"/>
</dbReference>
<sequence>MHQSSLDKMHAFRIDYLTGKERDPLHIVDLGSQDVNGTYRPLFNGEAWTYTGIDMCAGKNVDIALANPYHWREIRSETVDVLISGQAFEHIEFFWLTMLEIARVLKPQGLCCIIVPSGGSEHRYPVDCWRFYPDGLQALARFVRLDVLSAFTQWDDCDYADGSDAWHDSVLICRKPACARWVSFKRRLKRFVQHRALTLRL</sequence>
<organism evidence="2 3">
    <name type="scientific">Candidatus Entotheonella gemina</name>
    <dbReference type="NCBI Taxonomy" id="1429439"/>
    <lineage>
        <taxon>Bacteria</taxon>
        <taxon>Pseudomonadati</taxon>
        <taxon>Nitrospinota/Tectimicrobiota group</taxon>
        <taxon>Candidatus Tectimicrobiota</taxon>
        <taxon>Candidatus Entotheonellia</taxon>
        <taxon>Candidatus Entotheonellales</taxon>
        <taxon>Candidatus Entotheonellaceae</taxon>
        <taxon>Candidatus Entotheonella</taxon>
    </lineage>
</organism>
<dbReference type="InterPro" id="IPR013216">
    <property type="entry name" value="Methyltransf_11"/>
</dbReference>
<dbReference type="AlphaFoldDB" id="W4LQH0"/>
<dbReference type="SUPFAM" id="SSF53335">
    <property type="entry name" value="S-adenosyl-L-methionine-dependent methyltransferases"/>
    <property type="match status" value="1"/>
</dbReference>
<dbReference type="Proteomes" id="UP000019140">
    <property type="component" value="Unassembled WGS sequence"/>
</dbReference>
<dbReference type="HOGENOM" id="CLU_083617_1_0_7"/>
<feature type="domain" description="Methyltransferase type 11" evidence="1">
    <location>
        <begin position="61"/>
        <end position="113"/>
    </location>
</feature>
<accession>W4LQH0</accession>
<dbReference type="GO" id="GO:0008757">
    <property type="term" value="F:S-adenosylmethionine-dependent methyltransferase activity"/>
    <property type="evidence" value="ECO:0007669"/>
    <property type="project" value="InterPro"/>
</dbReference>
<proteinExistence type="predicted"/>
<evidence type="ECO:0000259" key="1">
    <source>
        <dbReference type="Pfam" id="PF08241"/>
    </source>
</evidence>
<comment type="caution">
    <text evidence="2">The sequence shown here is derived from an EMBL/GenBank/DDBJ whole genome shotgun (WGS) entry which is preliminary data.</text>
</comment>
<evidence type="ECO:0000313" key="2">
    <source>
        <dbReference type="EMBL" id="ETW99661.1"/>
    </source>
</evidence>
<protein>
    <recommendedName>
        <fullName evidence="1">Methyltransferase type 11 domain-containing protein</fullName>
    </recommendedName>
</protein>
<evidence type="ECO:0000313" key="3">
    <source>
        <dbReference type="Proteomes" id="UP000019140"/>
    </source>
</evidence>
<dbReference type="PATRIC" id="fig|1429439.4.peg.6810"/>